<dbReference type="Proteomes" id="UP000308092">
    <property type="component" value="Unassembled WGS sequence"/>
</dbReference>
<reference evidence="2 3" key="1">
    <citation type="submission" date="2019-03" db="EMBL/GenBank/DDBJ databases">
        <title>The genome sequence of a newly discovered highly antifungal drug resistant Aspergillus species, Aspergillus tanneri NIH 1004.</title>
        <authorList>
            <person name="Mounaud S."/>
            <person name="Singh I."/>
            <person name="Joardar V."/>
            <person name="Pakala S."/>
            <person name="Pakala S."/>
            <person name="Venepally P."/>
            <person name="Hoover J."/>
            <person name="Nierman W."/>
            <person name="Chung J."/>
            <person name="Losada L."/>
        </authorList>
    </citation>
    <scope>NUCLEOTIDE SEQUENCE [LARGE SCALE GENOMIC DNA]</scope>
    <source>
        <strain evidence="2 3">NIH1004</strain>
    </source>
</reference>
<comment type="caution">
    <text evidence="2">The sequence shown here is derived from an EMBL/GenBank/DDBJ whole genome shotgun (WGS) entry which is preliminary data.</text>
</comment>
<keyword evidence="3" id="KW-1185">Reference proteome</keyword>
<gene>
    <name evidence="2" type="ORF">EYZ11_006684</name>
</gene>
<evidence type="ECO:0000256" key="1">
    <source>
        <dbReference type="SAM" id="Phobius"/>
    </source>
</evidence>
<dbReference type="AlphaFoldDB" id="A0A4S3JF51"/>
<keyword evidence="1" id="KW-0472">Membrane</keyword>
<evidence type="ECO:0000313" key="3">
    <source>
        <dbReference type="Proteomes" id="UP000308092"/>
    </source>
</evidence>
<proteinExistence type="predicted"/>
<dbReference type="EMBL" id="SOSA01000241">
    <property type="protein sequence ID" value="THC93832.1"/>
    <property type="molecule type" value="Genomic_DNA"/>
</dbReference>
<feature type="transmembrane region" description="Helical" evidence="1">
    <location>
        <begin position="41"/>
        <end position="58"/>
    </location>
</feature>
<evidence type="ECO:0000313" key="2">
    <source>
        <dbReference type="EMBL" id="THC93832.1"/>
    </source>
</evidence>
<organism evidence="2 3">
    <name type="scientific">Aspergillus tanneri</name>
    <dbReference type="NCBI Taxonomy" id="1220188"/>
    <lineage>
        <taxon>Eukaryota</taxon>
        <taxon>Fungi</taxon>
        <taxon>Dikarya</taxon>
        <taxon>Ascomycota</taxon>
        <taxon>Pezizomycotina</taxon>
        <taxon>Eurotiomycetes</taxon>
        <taxon>Eurotiomycetidae</taxon>
        <taxon>Eurotiales</taxon>
        <taxon>Aspergillaceae</taxon>
        <taxon>Aspergillus</taxon>
        <taxon>Aspergillus subgen. Circumdati</taxon>
    </lineage>
</organism>
<protein>
    <submittedName>
        <fullName evidence="2">Uncharacterized protein</fullName>
    </submittedName>
</protein>
<dbReference type="STRING" id="1220188.A0A4S3JF51"/>
<accession>A0A4S3JF51</accession>
<sequence length="84" mass="9369">MLGLHIDGLKELFGINANVPQVSIFNIIGCIAVSFAFGPRLAAAAFFVAFPFLFRIPYSRVHYKIKLEELNRGHPRLLGRDVAI</sequence>
<dbReference type="VEuPathDB" id="FungiDB:EYZ11_006684"/>
<keyword evidence="1" id="KW-1133">Transmembrane helix</keyword>
<name>A0A4S3JF51_9EURO</name>
<keyword evidence="1" id="KW-0812">Transmembrane</keyword>